<evidence type="ECO:0000313" key="1">
    <source>
        <dbReference type="EMBL" id="KAF0768820.1"/>
    </source>
</evidence>
<organism evidence="1 2">
    <name type="scientific">Aphis craccivora</name>
    <name type="common">Cowpea aphid</name>
    <dbReference type="NCBI Taxonomy" id="307492"/>
    <lineage>
        <taxon>Eukaryota</taxon>
        <taxon>Metazoa</taxon>
        <taxon>Ecdysozoa</taxon>
        <taxon>Arthropoda</taxon>
        <taxon>Hexapoda</taxon>
        <taxon>Insecta</taxon>
        <taxon>Pterygota</taxon>
        <taxon>Neoptera</taxon>
        <taxon>Paraneoptera</taxon>
        <taxon>Hemiptera</taxon>
        <taxon>Sternorrhyncha</taxon>
        <taxon>Aphidomorpha</taxon>
        <taxon>Aphidoidea</taxon>
        <taxon>Aphididae</taxon>
        <taxon>Aphidini</taxon>
        <taxon>Aphis</taxon>
        <taxon>Aphis</taxon>
    </lineage>
</organism>
<dbReference type="Proteomes" id="UP000478052">
    <property type="component" value="Unassembled WGS sequence"/>
</dbReference>
<comment type="caution">
    <text evidence="1">The sequence shown here is derived from an EMBL/GenBank/DDBJ whole genome shotgun (WGS) entry which is preliminary data.</text>
</comment>
<gene>
    <name evidence="1" type="ORF">FWK35_00009271</name>
</gene>
<name>A0A6G0ZCZ4_APHCR</name>
<protein>
    <submittedName>
        <fullName evidence="1">Uncharacterized protein</fullName>
    </submittedName>
</protein>
<evidence type="ECO:0000313" key="2">
    <source>
        <dbReference type="Proteomes" id="UP000478052"/>
    </source>
</evidence>
<proteinExistence type="predicted"/>
<dbReference type="AlphaFoldDB" id="A0A6G0ZCZ4"/>
<accession>A0A6G0ZCZ4</accession>
<reference evidence="1 2" key="1">
    <citation type="submission" date="2019-08" db="EMBL/GenBank/DDBJ databases">
        <title>Whole genome of Aphis craccivora.</title>
        <authorList>
            <person name="Voronova N.V."/>
            <person name="Shulinski R.S."/>
            <person name="Bandarenka Y.V."/>
            <person name="Zhorov D.G."/>
            <person name="Warner D."/>
        </authorList>
    </citation>
    <scope>NUCLEOTIDE SEQUENCE [LARGE SCALE GENOMIC DNA]</scope>
    <source>
        <strain evidence="1">180601</strain>
        <tissue evidence="1">Whole Body</tissue>
    </source>
</reference>
<sequence length="164" mass="18298">MRFAKGFTLARVAVVCIKGRVISSPVFRLRRYIYLRVYVCVCVCVCVEPQSSRLGSDGRIKTVKGILLGLVASTTDSTAVDQSAPDSMLQQQYNVYLYTIERRKNGIVSPCVNANTTTTTINPIADISHYRQTLFDTDHVVVYSKPNYLSFSYFCTKHVVAPGI</sequence>
<dbReference type="EMBL" id="VUJU01000696">
    <property type="protein sequence ID" value="KAF0768820.1"/>
    <property type="molecule type" value="Genomic_DNA"/>
</dbReference>
<keyword evidence="2" id="KW-1185">Reference proteome</keyword>